<dbReference type="PANTHER" id="PTHR15929:SF0">
    <property type="entry name" value="STORE-OPERATED CALCIUM ENTRY-ASSOCIATED REGULATORY FACTOR"/>
    <property type="match status" value="1"/>
</dbReference>
<evidence type="ECO:0000256" key="14">
    <source>
        <dbReference type="SAM" id="SignalP"/>
    </source>
</evidence>
<dbReference type="GO" id="GO:0006816">
    <property type="term" value="P:calcium ion transport"/>
    <property type="evidence" value="ECO:0007669"/>
    <property type="project" value="UniProtKB-KW"/>
</dbReference>
<organism evidence="15">
    <name type="scientific">Amphimedon queenslandica</name>
    <name type="common">Sponge</name>
    <dbReference type="NCBI Taxonomy" id="400682"/>
    <lineage>
        <taxon>Eukaryota</taxon>
        <taxon>Metazoa</taxon>
        <taxon>Porifera</taxon>
        <taxon>Demospongiae</taxon>
        <taxon>Heteroscleromorpha</taxon>
        <taxon>Haplosclerida</taxon>
        <taxon>Niphatidae</taxon>
        <taxon>Amphimedon</taxon>
    </lineage>
</organism>
<keyword evidence="7 14" id="KW-0732">Signal</keyword>
<sequence length="132" mass="14649">MMIKEVFILLAILTVSIHGCTSEDKVLLREVTAITLTEGKMTNARRSPAIKQLECVGGSAGCDGFRPKVVLCVNAGHDGYTVQWDCKTEMESKYRFGKKLDINCEGYDYLGDSYILRGSCGLKYELDLTSDH</sequence>
<dbReference type="OMA" id="EWECHAN"/>
<keyword evidence="9" id="KW-0106">Calcium</keyword>
<proteinExistence type="inferred from homology"/>
<dbReference type="PANTHER" id="PTHR15929">
    <property type="entry name" value="STORE-OPERATED CALCIUM ENTRY-ASSOCIATED REGULATORY FACTOR"/>
    <property type="match status" value="1"/>
</dbReference>
<protein>
    <recommendedName>
        <fullName evidence="3">Store-operated calcium entry-associated regulatory factor</fullName>
    </recommendedName>
    <alternativeName>
        <fullName evidence="13">Transmembrane protein 66</fullName>
    </alternativeName>
</protein>
<keyword evidence="8" id="KW-0256">Endoplasmic reticulum</keyword>
<gene>
    <name evidence="15" type="primary">109584294</name>
</gene>
<keyword evidence="16" id="KW-1185">Reference proteome</keyword>
<reference evidence="16" key="1">
    <citation type="journal article" date="2010" name="Nature">
        <title>The Amphimedon queenslandica genome and the evolution of animal complexity.</title>
        <authorList>
            <person name="Srivastava M."/>
            <person name="Simakov O."/>
            <person name="Chapman J."/>
            <person name="Fahey B."/>
            <person name="Gauthier M.E."/>
            <person name="Mitros T."/>
            <person name="Richards G.S."/>
            <person name="Conaco C."/>
            <person name="Dacre M."/>
            <person name="Hellsten U."/>
            <person name="Larroux C."/>
            <person name="Putnam N.H."/>
            <person name="Stanke M."/>
            <person name="Adamska M."/>
            <person name="Darling A."/>
            <person name="Degnan S.M."/>
            <person name="Oakley T.H."/>
            <person name="Plachetzki D.C."/>
            <person name="Zhai Y."/>
            <person name="Adamski M."/>
            <person name="Calcino A."/>
            <person name="Cummins S.F."/>
            <person name="Goodstein D.M."/>
            <person name="Harris C."/>
            <person name="Jackson D.J."/>
            <person name="Leys S.P."/>
            <person name="Shu S."/>
            <person name="Woodcroft B.J."/>
            <person name="Vervoort M."/>
            <person name="Kosik K.S."/>
            <person name="Manning G."/>
            <person name="Degnan B.M."/>
            <person name="Rokhsar D.S."/>
        </authorList>
    </citation>
    <scope>NUCLEOTIDE SEQUENCE [LARGE SCALE GENOMIC DNA]</scope>
</reference>
<evidence type="ECO:0000313" key="15">
    <source>
        <dbReference type="EnsemblMetazoa" id="Aqu2.1.24126_001"/>
    </source>
</evidence>
<evidence type="ECO:0000256" key="7">
    <source>
        <dbReference type="ARBA" id="ARBA00022729"/>
    </source>
</evidence>
<evidence type="ECO:0000256" key="13">
    <source>
        <dbReference type="ARBA" id="ARBA00031116"/>
    </source>
</evidence>
<dbReference type="Proteomes" id="UP000007879">
    <property type="component" value="Unassembled WGS sequence"/>
</dbReference>
<comment type="subcellular location">
    <subcellularLocation>
        <location evidence="1">Endoplasmic reticulum membrane</location>
        <topology evidence="1">Single-pass type I membrane protein</topology>
    </subcellularLocation>
</comment>
<evidence type="ECO:0000256" key="4">
    <source>
        <dbReference type="ARBA" id="ARBA00022448"/>
    </source>
</evidence>
<dbReference type="EnsemblMetazoa" id="XM_019999978.1">
    <property type="protein sequence ID" value="XP_019855537.1"/>
    <property type="gene ID" value="LOC109584294"/>
</dbReference>
<dbReference type="InterPro" id="IPR009567">
    <property type="entry name" value="SARAF"/>
</dbReference>
<evidence type="ECO:0000256" key="8">
    <source>
        <dbReference type="ARBA" id="ARBA00022824"/>
    </source>
</evidence>
<keyword evidence="5" id="KW-0109">Calcium transport</keyword>
<evidence type="ECO:0000256" key="10">
    <source>
        <dbReference type="ARBA" id="ARBA00022989"/>
    </source>
</evidence>
<reference evidence="15" key="2">
    <citation type="submission" date="2017-05" db="UniProtKB">
        <authorList>
            <consortium name="EnsemblMetazoa"/>
        </authorList>
    </citation>
    <scope>IDENTIFICATION</scope>
</reference>
<dbReference type="KEGG" id="aqu:109584294"/>
<evidence type="ECO:0000256" key="2">
    <source>
        <dbReference type="ARBA" id="ARBA00006833"/>
    </source>
</evidence>
<dbReference type="InParanoid" id="A0A1X7U9I9"/>
<keyword evidence="12" id="KW-0472">Membrane</keyword>
<name>A0A1X7U9I9_AMPQE</name>
<keyword evidence="4" id="KW-0813">Transport</keyword>
<evidence type="ECO:0000256" key="9">
    <source>
        <dbReference type="ARBA" id="ARBA00022837"/>
    </source>
</evidence>
<dbReference type="GO" id="GO:2001256">
    <property type="term" value="P:regulation of store-operated calcium entry"/>
    <property type="evidence" value="ECO:0007669"/>
    <property type="project" value="InterPro"/>
</dbReference>
<dbReference type="Pfam" id="PF06682">
    <property type="entry name" value="SARAF"/>
    <property type="match status" value="1"/>
</dbReference>
<feature type="chain" id="PRO_5010880258" description="Store-operated calcium entry-associated regulatory factor" evidence="14">
    <location>
        <begin position="23"/>
        <end position="132"/>
    </location>
</feature>
<evidence type="ECO:0000313" key="16">
    <source>
        <dbReference type="Proteomes" id="UP000007879"/>
    </source>
</evidence>
<feature type="signal peptide" evidence="14">
    <location>
        <begin position="1"/>
        <end position="22"/>
    </location>
</feature>
<evidence type="ECO:0000256" key="6">
    <source>
        <dbReference type="ARBA" id="ARBA00022692"/>
    </source>
</evidence>
<dbReference type="EnsemblMetazoa" id="Aqu2.1.24126_001">
    <property type="protein sequence ID" value="Aqu2.1.24126_001"/>
    <property type="gene ID" value="Aqu2.1.24126"/>
</dbReference>
<accession>A0A1X7U9I9</accession>
<comment type="similarity">
    <text evidence="2">Belongs to the SARAF family.</text>
</comment>
<keyword evidence="6" id="KW-0812">Transmembrane</keyword>
<dbReference type="STRING" id="400682.A0A1X7U9I9"/>
<keyword evidence="10" id="KW-1133">Transmembrane helix</keyword>
<evidence type="ECO:0000256" key="1">
    <source>
        <dbReference type="ARBA" id="ARBA00004115"/>
    </source>
</evidence>
<evidence type="ECO:0000256" key="11">
    <source>
        <dbReference type="ARBA" id="ARBA00023065"/>
    </source>
</evidence>
<keyword evidence="11" id="KW-0406">Ion transport</keyword>
<evidence type="ECO:0000256" key="5">
    <source>
        <dbReference type="ARBA" id="ARBA00022568"/>
    </source>
</evidence>
<evidence type="ECO:0000256" key="12">
    <source>
        <dbReference type="ARBA" id="ARBA00023136"/>
    </source>
</evidence>
<evidence type="ECO:0000256" key="3">
    <source>
        <dbReference type="ARBA" id="ARBA00016584"/>
    </source>
</evidence>
<dbReference type="AlphaFoldDB" id="A0A1X7U9I9"/>
<dbReference type="GO" id="GO:0005789">
    <property type="term" value="C:endoplasmic reticulum membrane"/>
    <property type="evidence" value="ECO:0007669"/>
    <property type="project" value="UniProtKB-SubCell"/>
</dbReference>
<dbReference type="OrthoDB" id="20303at2759"/>
<dbReference type="eggNOG" id="ENOG502RTCI">
    <property type="taxonomic scope" value="Eukaryota"/>
</dbReference>